<protein>
    <recommendedName>
        <fullName evidence="3">Fido domain-containing protein</fullName>
    </recommendedName>
</protein>
<evidence type="ECO:0000313" key="1">
    <source>
        <dbReference type="EMBL" id="ATZ21136.1"/>
    </source>
</evidence>
<organism evidence="1 2">
    <name type="scientific">Mesoplasma coleopterae</name>
    <dbReference type="NCBI Taxonomy" id="324078"/>
    <lineage>
        <taxon>Bacteria</taxon>
        <taxon>Bacillati</taxon>
        <taxon>Mycoplasmatota</taxon>
        <taxon>Mollicutes</taxon>
        <taxon>Entomoplasmatales</taxon>
        <taxon>Entomoplasmataceae</taxon>
        <taxon>Mesoplasma</taxon>
    </lineage>
</organism>
<accession>A0A2K8P374</accession>
<dbReference type="SUPFAM" id="SSF140931">
    <property type="entry name" value="Fic-like"/>
    <property type="match status" value="1"/>
</dbReference>
<dbReference type="EMBL" id="CP024968">
    <property type="protein sequence ID" value="ATZ21136.1"/>
    <property type="molecule type" value="Genomic_DNA"/>
</dbReference>
<gene>
    <name evidence="1" type="ORF">MCOLE_v1c06250</name>
</gene>
<dbReference type="InterPro" id="IPR036597">
    <property type="entry name" value="Fido-like_dom_sf"/>
</dbReference>
<dbReference type="Proteomes" id="UP000232221">
    <property type="component" value="Chromosome"/>
</dbReference>
<evidence type="ECO:0008006" key="3">
    <source>
        <dbReference type="Google" id="ProtNLM"/>
    </source>
</evidence>
<dbReference type="KEGG" id="mcol:MCOLE_v1c06250"/>
<dbReference type="RefSeq" id="WP_100671402.1">
    <property type="nucleotide sequence ID" value="NZ_CP022510.1"/>
</dbReference>
<proteinExistence type="predicted"/>
<evidence type="ECO:0000313" key="2">
    <source>
        <dbReference type="Proteomes" id="UP000232221"/>
    </source>
</evidence>
<dbReference type="Gene3D" id="1.10.3290.10">
    <property type="entry name" value="Fido-like domain"/>
    <property type="match status" value="1"/>
</dbReference>
<dbReference type="OrthoDB" id="391691at2"/>
<keyword evidence="2" id="KW-1185">Reference proteome</keyword>
<reference evidence="1 2" key="1">
    <citation type="submission" date="2017-11" db="EMBL/GenBank/DDBJ databases">
        <title>Genome sequence of Mesoplasma coleopterae BARC 779 (ATCC 49583).</title>
        <authorList>
            <person name="Lo W.-S."/>
            <person name="Kuo C.-H."/>
        </authorList>
    </citation>
    <scope>NUCLEOTIDE SEQUENCE [LARGE SCALE GENOMIC DNA]</scope>
    <source>
        <strain evidence="1 2">BARC 779</strain>
    </source>
</reference>
<sequence>MSLNYFLNKKIIDSMNQIVEEQGLFTVNFPLSIGQKMNFEPMEEIESDKYLTNYFQAYTFTNDQQLSDLVLVSNISSLMFLENLAESSSMLSINNMIRRIENGAKAKTKKEKMALNLIEAVRLVKKADFEINEDNYELLIHILFRNTEFNLDRKANYYRVDNKKILTDITIDFESIDEELKELFKFINDVPENSFDGFTKAIIIFLQILIIQPYQKFNSTIALLLSLWFLGKSKEKEVFQIWIFDLLNHWEELIEKINESNINSFNVNELLSFIKNKLKDSVKRGFIASLVKEWIVQDSEVRSKFFSSDYEFIVLITILTERTKEVSVKRITDKLKIAGYSGIKKQEIKEALENLKSANIVKVTKNDANFMIADKQLNKYKFILE</sequence>
<name>A0A2K8P374_9MOLU</name>
<dbReference type="AlphaFoldDB" id="A0A2K8P374"/>